<keyword evidence="3" id="KW-1185">Reference proteome</keyword>
<dbReference type="Pfam" id="PF05016">
    <property type="entry name" value="ParE_toxin"/>
    <property type="match status" value="1"/>
</dbReference>
<name>A0A166AM76_9EURY</name>
<dbReference type="InterPro" id="IPR035093">
    <property type="entry name" value="RelE/ParE_toxin_dom_sf"/>
</dbReference>
<comment type="caution">
    <text evidence="2">The sequence shown here is derived from an EMBL/GenBank/DDBJ whole genome shotgun (WGS) entry which is preliminary data.</text>
</comment>
<keyword evidence="1" id="KW-1277">Toxin-antitoxin system</keyword>
<dbReference type="EMBL" id="LWMT01000232">
    <property type="protein sequence ID" value="KZX12221.1"/>
    <property type="molecule type" value="Genomic_DNA"/>
</dbReference>
<sequence>MIWEGVHEIKEDPYNSKLLKHSFKGYRRKRKGDYRIIFDILFSMDPKRILILQIGKRSNIYK</sequence>
<dbReference type="InterPro" id="IPR007712">
    <property type="entry name" value="RelE/ParE_toxin"/>
</dbReference>
<gene>
    <name evidence="2" type="ORF">MBFIL_11830</name>
</gene>
<dbReference type="PATRIC" id="fig|55758.3.peg.1356"/>
<dbReference type="Gene3D" id="3.30.2310.20">
    <property type="entry name" value="RelE-like"/>
    <property type="match status" value="1"/>
</dbReference>
<evidence type="ECO:0000256" key="1">
    <source>
        <dbReference type="ARBA" id="ARBA00022649"/>
    </source>
</evidence>
<organism evidence="2 3">
    <name type="scientific">Methanobrevibacter filiformis</name>
    <dbReference type="NCBI Taxonomy" id="55758"/>
    <lineage>
        <taxon>Archaea</taxon>
        <taxon>Methanobacteriati</taxon>
        <taxon>Methanobacteriota</taxon>
        <taxon>Methanomada group</taxon>
        <taxon>Methanobacteria</taxon>
        <taxon>Methanobacteriales</taxon>
        <taxon>Methanobacteriaceae</taxon>
        <taxon>Methanobrevibacter</taxon>
    </lineage>
</organism>
<dbReference type="AlphaFoldDB" id="A0A166AM76"/>
<evidence type="ECO:0000313" key="2">
    <source>
        <dbReference type="EMBL" id="KZX12221.1"/>
    </source>
</evidence>
<dbReference type="RefSeq" id="WP_066972569.1">
    <property type="nucleotide sequence ID" value="NZ_LWMT01000232.1"/>
</dbReference>
<proteinExistence type="predicted"/>
<evidence type="ECO:0000313" key="3">
    <source>
        <dbReference type="Proteomes" id="UP000077066"/>
    </source>
</evidence>
<evidence type="ECO:0008006" key="4">
    <source>
        <dbReference type="Google" id="ProtNLM"/>
    </source>
</evidence>
<protein>
    <recommendedName>
        <fullName evidence="4">Plasmid stabilization system protein</fullName>
    </recommendedName>
</protein>
<reference evidence="2 3" key="1">
    <citation type="submission" date="2016-04" db="EMBL/GenBank/DDBJ databases">
        <title>Genome sequence of Methanobrevibacter filiformis DSM 11501.</title>
        <authorList>
            <person name="Poehlein A."/>
            <person name="Seedorf H."/>
            <person name="Daniel R."/>
        </authorList>
    </citation>
    <scope>NUCLEOTIDE SEQUENCE [LARGE SCALE GENOMIC DNA]</scope>
    <source>
        <strain evidence="2 3">DSM 11501</strain>
    </source>
</reference>
<dbReference type="Proteomes" id="UP000077066">
    <property type="component" value="Unassembled WGS sequence"/>
</dbReference>
<dbReference type="SUPFAM" id="SSF143011">
    <property type="entry name" value="RelE-like"/>
    <property type="match status" value="1"/>
</dbReference>
<accession>A0A166AM76</accession>